<organism evidence="2 3">
    <name type="scientific">Bombella saccharophila</name>
    <dbReference type="NCBI Taxonomy" id="2967338"/>
    <lineage>
        <taxon>Bacteria</taxon>
        <taxon>Pseudomonadati</taxon>
        <taxon>Pseudomonadota</taxon>
        <taxon>Alphaproteobacteria</taxon>
        <taxon>Acetobacterales</taxon>
        <taxon>Acetobacteraceae</taxon>
        <taxon>Bombella</taxon>
    </lineage>
</organism>
<dbReference type="RefSeq" id="WP_180794174.1">
    <property type="nucleotide sequence ID" value="NZ_JANIDW010000001.1"/>
</dbReference>
<name>A0ABT3W3W0_9PROT</name>
<evidence type="ECO:0000256" key="1">
    <source>
        <dbReference type="SAM" id="Phobius"/>
    </source>
</evidence>
<keyword evidence="1" id="KW-0472">Membrane</keyword>
<proteinExistence type="predicted"/>
<gene>
    <name evidence="2" type="ORF">NQF64_00515</name>
</gene>
<dbReference type="Proteomes" id="UP001165648">
    <property type="component" value="Unassembled WGS sequence"/>
</dbReference>
<protein>
    <submittedName>
        <fullName evidence="2">Heme exporter protein CcmD</fullName>
    </submittedName>
</protein>
<accession>A0ABT3W3W0</accession>
<comment type="caution">
    <text evidence="2">The sequence shown here is derived from an EMBL/GenBank/DDBJ whole genome shotgun (WGS) entry which is preliminary data.</text>
</comment>
<evidence type="ECO:0000313" key="3">
    <source>
        <dbReference type="Proteomes" id="UP001165648"/>
    </source>
</evidence>
<sequence length="56" mass="6339">MTPPSWPPHWGFILASYGLTCLAVLLILGGSLIRLYRAKRRLALMHRLYKPSSSLD</sequence>
<keyword evidence="1" id="KW-0812">Transmembrane</keyword>
<dbReference type="EMBL" id="JANIDW010000001">
    <property type="protein sequence ID" value="MCX5613734.1"/>
    <property type="molecule type" value="Genomic_DNA"/>
</dbReference>
<keyword evidence="3" id="KW-1185">Reference proteome</keyword>
<feature type="transmembrane region" description="Helical" evidence="1">
    <location>
        <begin position="12"/>
        <end position="36"/>
    </location>
</feature>
<evidence type="ECO:0000313" key="2">
    <source>
        <dbReference type="EMBL" id="MCX5613734.1"/>
    </source>
</evidence>
<reference evidence="2 3" key="1">
    <citation type="submission" date="2022-07" db="EMBL/GenBank/DDBJ databases">
        <title>Bombella genomes.</title>
        <authorList>
            <person name="Harer L."/>
            <person name="Styblova S."/>
            <person name="Ehrmann M."/>
        </authorList>
    </citation>
    <scope>NUCLEOTIDE SEQUENCE [LARGE SCALE GENOMIC DNA]</scope>
    <source>
        <strain evidence="2 3">TMW 2.2558</strain>
    </source>
</reference>
<keyword evidence="1" id="KW-1133">Transmembrane helix</keyword>